<dbReference type="PANTHER" id="PTHR21301:SF10">
    <property type="entry name" value="REVERSE TRANSCRIPTASE DOMAIN-CONTAINING PROTEIN"/>
    <property type="match status" value="1"/>
</dbReference>
<evidence type="ECO:0000313" key="3">
    <source>
        <dbReference type="Proteomes" id="UP001066276"/>
    </source>
</evidence>
<comment type="caution">
    <text evidence="2">The sequence shown here is derived from an EMBL/GenBank/DDBJ whole genome shotgun (WGS) entry which is preliminary data.</text>
</comment>
<gene>
    <name evidence="2" type="ORF">NDU88_004174</name>
</gene>
<feature type="region of interest" description="Disordered" evidence="1">
    <location>
        <begin position="111"/>
        <end position="209"/>
    </location>
</feature>
<evidence type="ECO:0000313" key="2">
    <source>
        <dbReference type="EMBL" id="KAJ1208791.1"/>
    </source>
</evidence>
<sequence length="308" mass="33658">MVRRRRGRAGSPNRRAHRQTKGRGELNPLCPRRVPRRHQAPGAGSASGGEIHCVGRGVAGPVPEAPGVTAAAGRSFNRAAPRACVQFRAGPGHVGAPQSVVSECFTRPPGPLWGLASREEVGRHAQGPGRRSRSIRSPPARAGGENKGKGEKRGGGREGIRPESGLVPPRCRPLPLPRSHRVPGPCGLGRGTHSLRPPRPPRSSRTPGGRYLIHAATPLRFGRPCRWGPVPRGHPASAGDFYIQRKGVAMCATFAPDVAILYMDNYEQHYIYDRSLPYFAHITLWKWYIDDVIMIWTGTQRDLLDFHK</sequence>
<feature type="region of interest" description="Disordered" evidence="1">
    <location>
        <begin position="1"/>
        <end position="60"/>
    </location>
</feature>
<reference evidence="2" key="1">
    <citation type="journal article" date="2022" name="bioRxiv">
        <title>Sequencing and chromosome-scale assembly of the giantPleurodeles waltlgenome.</title>
        <authorList>
            <person name="Brown T."/>
            <person name="Elewa A."/>
            <person name="Iarovenko S."/>
            <person name="Subramanian E."/>
            <person name="Araus A.J."/>
            <person name="Petzold A."/>
            <person name="Susuki M."/>
            <person name="Suzuki K.-i.T."/>
            <person name="Hayashi T."/>
            <person name="Toyoda A."/>
            <person name="Oliveira C."/>
            <person name="Osipova E."/>
            <person name="Leigh N.D."/>
            <person name="Simon A."/>
            <person name="Yun M.H."/>
        </authorList>
    </citation>
    <scope>NUCLEOTIDE SEQUENCE</scope>
    <source>
        <strain evidence="2">20211129_DDA</strain>
        <tissue evidence="2">Liver</tissue>
    </source>
</reference>
<accession>A0AAV7W729</accession>
<dbReference type="AlphaFoldDB" id="A0AAV7W729"/>
<evidence type="ECO:0000256" key="1">
    <source>
        <dbReference type="SAM" id="MobiDB-lite"/>
    </source>
</evidence>
<organism evidence="2 3">
    <name type="scientific">Pleurodeles waltl</name>
    <name type="common">Iberian ribbed newt</name>
    <dbReference type="NCBI Taxonomy" id="8319"/>
    <lineage>
        <taxon>Eukaryota</taxon>
        <taxon>Metazoa</taxon>
        <taxon>Chordata</taxon>
        <taxon>Craniata</taxon>
        <taxon>Vertebrata</taxon>
        <taxon>Euteleostomi</taxon>
        <taxon>Amphibia</taxon>
        <taxon>Batrachia</taxon>
        <taxon>Caudata</taxon>
        <taxon>Salamandroidea</taxon>
        <taxon>Salamandridae</taxon>
        <taxon>Pleurodelinae</taxon>
        <taxon>Pleurodeles</taxon>
    </lineage>
</organism>
<keyword evidence="3" id="KW-1185">Reference proteome</keyword>
<name>A0AAV7W729_PLEWA</name>
<feature type="compositionally biased region" description="Basic residues" evidence="1">
    <location>
        <begin position="1"/>
        <end position="21"/>
    </location>
</feature>
<dbReference type="Proteomes" id="UP001066276">
    <property type="component" value="Chromosome 1_2"/>
</dbReference>
<feature type="compositionally biased region" description="Basic and acidic residues" evidence="1">
    <location>
        <begin position="144"/>
        <end position="161"/>
    </location>
</feature>
<dbReference type="EMBL" id="JANPWB010000002">
    <property type="protein sequence ID" value="KAJ1208791.1"/>
    <property type="molecule type" value="Genomic_DNA"/>
</dbReference>
<proteinExistence type="predicted"/>
<protein>
    <submittedName>
        <fullName evidence="2">Uncharacterized protein</fullName>
    </submittedName>
</protein>
<dbReference type="PANTHER" id="PTHR21301">
    <property type="entry name" value="REVERSE TRANSCRIPTASE"/>
    <property type="match status" value="1"/>
</dbReference>